<evidence type="ECO:0000256" key="1">
    <source>
        <dbReference type="SAM" id="MobiDB-lite"/>
    </source>
</evidence>
<dbReference type="EMBL" id="JAAORB010000032">
    <property type="protein sequence ID" value="NHQ75406.1"/>
    <property type="molecule type" value="Genomic_DNA"/>
</dbReference>
<comment type="caution">
    <text evidence="3">The sequence shown here is derived from an EMBL/GenBank/DDBJ whole genome shotgun (WGS) entry which is preliminary data.</text>
</comment>
<keyword evidence="4" id="KW-1185">Reference proteome</keyword>
<sequence>MTDLARQTQALFNLNAAAKPQFEQVTKVQEGMLEQAETFTRHWLERRQEALDTGLEALNEINSSDTPDPVAAIQTIAKWQRGSLERLTEDFREWMTVCLQPMQLAATPQSETKPADAASSGTDQGKAPSKPKGGAAASRAKSDHATPV</sequence>
<dbReference type="Proteomes" id="UP000639775">
    <property type="component" value="Unassembled WGS sequence"/>
</dbReference>
<evidence type="ECO:0000259" key="2">
    <source>
        <dbReference type="Pfam" id="PF09361"/>
    </source>
</evidence>
<dbReference type="InterPro" id="IPR018968">
    <property type="entry name" value="Phasin"/>
</dbReference>
<proteinExistence type="predicted"/>
<name>A0A967EGU2_9RHOB</name>
<protein>
    <recommendedName>
        <fullName evidence="2">Phasin domain-containing protein</fullName>
    </recommendedName>
</protein>
<evidence type="ECO:0000313" key="4">
    <source>
        <dbReference type="Proteomes" id="UP000639775"/>
    </source>
</evidence>
<feature type="compositionally biased region" description="Low complexity" evidence="1">
    <location>
        <begin position="125"/>
        <end position="138"/>
    </location>
</feature>
<dbReference type="Pfam" id="PF09361">
    <property type="entry name" value="Phasin_2"/>
    <property type="match status" value="1"/>
</dbReference>
<evidence type="ECO:0000313" key="3">
    <source>
        <dbReference type="EMBL" id="NHQ75406.1"/>
    </source>
</evidence>
<gene>
    <name evidence="3" type="ORF">HAT86_13180</name>
</gene>
<reference evidence="3" key="1">
    <citation type="submission" date="2020-03" db="EMBL/GenBank/DDBJ databases">
        <title>Roseovarius gahaiensis sp. nov., isolated from Gahai Saline Lake, China.</title>
        <authorList>
            <person name="Sun X."/>
        </authorList>
    </citation>
    <scope>NUCLEOTIDE SEQUENCE</scope>
    <source>
        <strain evidence="3">GH877</strain>
    </source>
</reference>
<feature type="region of interest" description="Disordered" evidence="1">
    <location>
        <begin position="105"/>
        <end position="148"/>
    </location>
</feature>
<organism evidence="3 4">
    <name type="scientific">Roseovarius gahaiensis</name>
    <dbReference type="NCBI Taxonomy" id="2716691"/>
    <lineage>
        <taxon>Bacteria</taxon>
        <taxon>Pseudomonadati</taxon>
        <taxon>Pseudomonadota</taxon>
        <taxon>Alphaproteobacteria</taxon>
        <taxon>Rhodobacterales</taxon>
        <taxon>Roseobacteraceae</taxon>
        <taxon>Roseovarius</taxon>
    </lineage>
</organism>
<feature type="domain" description="Phasin" evidence="2">
    <location>
        <begin position="14"/>
        <end position="99"/>
    </location>
</feature>
<dbReference type="AlphaFoldDB" id="A0A967EGU2"/>
<accession>A0A967EGU2</accession>